<dbReference type="eggNOG" id="COG0457">
    <property type="taxonomic scope" value="Bacteria"/>
</dbReference>
<dbReference type="Gene3D" id="1.25.40.10">
    <property type="entry name" value="Tetratricopeptide repeat domain"/>
    <property type="match status" value="2"/>
</dbReference>
<dbReference type="Pfam" id="PF13432">
    <property type="entry name" value="TPR_16"/>
    <property type="match status" value="1"/>
</dbReference>
<protein>
    <submittedName>
        <fullName evidence="7">Tetratricopeptide repeat domain protein</fullName>
    </submittedName>
</protein>
<dbReference type="InterPro" id="IPR011990">
    <property type="entry name" value="TPR-like_helical_dom_sf"/>
</dbReference>
<proteinExistence type="predicted"/>
<keyword evidence="1" id="KW-0677">Repeat</keyword>
<dbReference type="Pfam" id="PF00069">
    <property type="entry name" value="Pkinase"/>
    <property type="match status" value="1"/>
</dbReference>
<name>B4VP09_9CYAN</name>
<feature type="repeat" description="TPR" evidence="5">
    <location>
        <begin position="383"/>
        <end position="416"/>
    </location>
</feature>
<dbReference type="SUPFAM" id="SSF56112">
    <property type="entry name" value="Protein kinase-like (PK-like)"/>
    <property type="match status" value="1"/>
</dbReference>
<feature type="domain" description="Protein kinase" evidence="6">
    <location>
        <begin position="52"/>
        <end position="312"/>
    </location>
</feature>
<dbReference type="eggNOG" id="COG0515">
    <property type="taxonomic scope" value="Bacteria"/>
</dbReference>
<dbReference type="GO" id="GO:0005524">
    <property type="term" value="F:ATP binding"/>
    <property type="evidence" value="ECO:0007669"/>
    <property type="project" value="UniProtKB-KW"/>
</dbReference>
<dbReference type="PROSITE" id="PS50011">
    <property type="entry name" value="PROTEIN_KINASE_DOM"/>
    <property type="match status" value="1"/>
</dbReference>
<dbReference type="PANTHER" id="PTHR24363:SF7">
    <property type="entry name" value="SERINE_THREONINE-PROTEIN KINASE-LIKE PROTEIN E"/>
    <property type="match status" value="1"/>
</dbReference>
<dbReference type="NCBIfam" id="NF045510">
    <property type="entry name" value="4Cys_prefix_kin"/>
    <property type="match status" value="1"/>
</dbReference>
<evidence type="ECO:0000256" key="4">
    <source>
        <dbReference type="ARBA" id="ARBA00022840"/>
    </source>
</evidence>
<evidence type="ECO:0000256" key="2">
    <source>
        <dbReference type="ARBA" id="ARBA00022741"/>
    </source>
</evidence>
<dbReference type="EMBL" id="DS989846">
    <property type="protein sequence ID" value="EDX76552.1"/>
    <property type="molecule type" value="Genomic_DNA"/>
</dbReference>
<accession>B4VP09</accession>
<evidence type="ECO:0000259" key="6">
    <source>
        <dbReference type="PROSITE" id="PS50011"/>
    </source>
</evidence>
<evidence type="ECO:0000313" key="7">
    <source>
        <dbReference type="EMBL" id="EDX76552.1"/>
    </source>
</evidence>
<reference evidence="7 8" key="1">
    <citation type="submission" date="2008-07" db="EMBL/GenBank/DDBJ databases">
        <authorList>
            <person name="Tandeau de Marsac N."/>
            <person name="Ferriera S."/>
            <person name="Johnson J."/>
            <person name="Kravitz S."/>
            <person name="Beeson K."/>
            <person name="Sutton G."/>
            <person name="Rogers Y.-H."/>
            <person name="Friedman R."/>
            <person name="Frazier M."/>
            <person name="Venter J.C."/>
        </authorList>
    </citation>
    <scope>NUCLEOTIDE SEQUENCE [LARGE SCALE GENOMIC DNA]</scope>
    <source>
        <strain evidence="7 8">PCC 7420</strain>
    </source>
</reference>
<dbReference type="HOGENOM" id="CLU_033884_0_0_3"/>
<dbReference type="GO" id="GO:0004674">
    <property type="term" value="F:protein serine/threonine kinase activity"/>
    <property type="evidence" value="ECO:0007669"/>
    <property type="project" value="TreeGrafter"/>
</dbReference>
<sequence>MQNSLLSSPSTLNNHVIYCINPHCKQRQNLDELECCQTCGTPLLIHDRYRLIQPLRRLDSRKYTDIFEVDDQGTGKVMKVLRDNHSKLVELLEREALTLELLNHPGIPKVESDGYFTVSVNSTTELHCLVLERIEGQNLEAWAKQYGEISQALALNWLRQILEILEYLHQNQFFHRDIKPSNIILKPDGRLVLIDFGSVREITGTYLAKLRGDIELTKIISEGYTAPEQRQGRCLPQSDFYALGRTLVHLLTNKPPSCLPINHNTGQLIWQDKAPQISKPLAEFIDDLMADAVVNRPQDVKAIAQGLTHVSLWLRGLGCWVRSPKGIATIITLGMMGVGVYHISQPWRFQYYFKQGREDLMELRLEQARINLERAVKINPNDATARSDLGLACKYQEDLQCAKKQFNQALKLNPDAEIAATIHYNLGMLYEDDEKFDQALAEYKRAMGHNGYISIYATNNFARLQIWQKRNYEVAVNLLLKVLQQIETLDLNETEKNNLQSGLYKNLGWAHLEQNRDQDAEKYLQKAIKLDNKQAAPHCLLAQVWQNQVDEKKALISWKNCRKAESRGLPEVQVWQTDALDYLNAQ</sequence>
<feature type="repeat" description="TPR" evidence="5">
    <location>
        <begin position="501"/>
        <end position="534"/>
    </location>
</feature>
<dbReference type="STRING" id="118168.MC7420_4808"/>
<dbReference type="InterPro" id="IPR013105">
    <property type="entry name" value="TPR_2"/>
</dbReference>
<evidence type="ECO:0000313" key="8">
    <source>
        <dbReference type="Proteomes" id="UP000003835"/>
    </source>
</evidence>
<keyword evidence="2" id="KW-0547">Nucleotide-binding</keyword>
<dbReference type="CDD" id="cd14014">
    <property type="entry name" value="STKc_PknB_like"/>
    <property type="match status" value="1"/>
</dbReference>
<dbReference type="PROSITE" id="PS50005">
    <property type="entry name" value="TPR"/>
    <property type="match status" value="3"/>
</dbReference>
<dbReference type="PROSITE" id="PS00108">
    <property type="entry name" value="PROTEIN_KINASE_ST"/>
    <property type="match status" value="1"/>
</dbReference>
<dbReference type="SMART" id="SM00028">
    <property type="entry name" value="TPR"/>
    <property type="match status" value="4"/>
</dbReference>
<dbReference type="InterPro" id="IPR019734">
    <property type="entry name" value="TPR_rpt"/>
</dbReference>
<evidence type="ECO:0000256" key="5">
    <source>
        <dbReference type="PROSITE-ProRule" id="PRU00339"/>
    </source>
</evidence>
<keyword evidence="8" id="KW-1185">Reference proteome</keyword>
<dbReference type="SMART" id="SM00220">
    <property type="entry name" value="S_TKc"/>
    <property type="match status" value="1"/>
</dbReference>
<dbReference type="RefSeq" id="WP_006100280.1">
    <property type="nucleotide sequence ID" value="NZ_DS989846.1"/>
</dbReference>
<evidence type="ECO:0000256" key="1">
    <source>
        <dbReference type="ARBA" id="ARBA00022737"/>
    </source>
</evidence>
<feature type="repeat" description="TPR" evidence="5">
    <location>
        <begin position="420"/>
        <end position="453"/>
    </location>
</feature>
<dbReference type="InterPro" id="IPR011009">
    <property type="entry name" value="Kinase-like_dom_sf"/>
</dbReference>
<dbReference type="Pfam" id="PF07719">
    <property type="entry name" value="TPR_2"/>
    <property type="match status" value="1"/>
</dbReference>
<dbReference type="AlphaFoldDB" id="B4VP09"/>
<keyword evidence="3 5" id="KW-0802">TPR repeat</keyword>
<evidence type="ECO:0000256" key="3">
    <source>
        <dbReference type="ARBA" id="ARBA00022803"/>
    </source>
</evidence>
<organism evidence="7 8">
    <name type="scientific">Coleofasciculus chthonoplastes PCC 7420</name>
    <dbReference type="NCBI Taxonomy" id="118168"/>
    <lineage>
        <taxon>Bacteria</taxon>
        <taxon>Bacillati</taxon>
        <taxon>Cyanobacteriota</taxon>
        <taxon>Cyanophyceae</taxon>
        <taxon>Coleofasciculales</taxon>
        <taxon>Coleofasciculaceae</taxon>
        <taxon>Coleofasciculus</taxon>
    </lineage>
</organism>
<dbReference type="SUPFAM" id="SSF48452">
    <property type="entry name" value="TPR-like"/>
    <property type="match status" value="1"/>
</dbReference>
<dbReference type="InterPro" id="IPR000719">
    <property type="entry name" value="Prot_kinase_dom"/>
</dbReference>
<dbReference type="Proteomes" id="UP000003835">
    <property type="component" value="Unassembled WGS sequence"/>
</dbReference>
<gene>
    <name evidence="7" type="ORF">MC7420_4808</name>
</gene>
<dbReference type="Gene3D" id="1.10.510.10">
    <property type="entry name" value="Transferase(Phosphotransferase) domain 1"/>
    <property type="match status" value="1"/>
</dbReference>
<dbReference type="InterPro" id="IPR008271">
    <property type="entry name" value="Ser/Thr_kinase_AS"/>
</dbReference>
<dbReference type="PANTHER" id="PTHR24363">
    <property type="entry name" value="SERINE/THREONINE PROTEIN KINASE"/>
    <property type="match status" value="1"/>
</dbReference>
<keyword evidence="4" id="KW-0067">ATP-binding</keyword>